<proteinExistence type="predicted"/>
<keyword evidence="3" id="KW-1185">Reference proteome</keyword>
<feature type="transmembrane region" description="Helical" evidence="1">
    <location>
        <begin position="132"/>
        <end position="152"/>
    </location>
</feature>
<sequence>MGMPSNSEPKMIVYDEEALQRRNLEEEVNNEFAGMKRVNSNDNLRIKAAAHHVGLPEPPKSGSYRPPMKIHDLQKHKKQPPRLLHPILHRIPLHVRFGLNGFISNVLFMVAYNEAVVRFSEMAPSSTIYSITYLFFIPVSHAFLSILVFGWPERYLPSLLSNTPIGVTAIILGAVLTEYLDENDFNKLADDIVAKNWKYLGYEVAAVSEKGKGEFYSSLLVLFVTGIWTYFLSVFVNSSVETTHKKEL</sequence>
<protein>
    <submittedName>
        <fullName evidence="2">Uncharacterized protein</fullName>
    </submittedName>
</protein>
<reference evidence="2" key="1">
    <citation type="submission" date="2023-08" db="EMBL/GenBank/DDBJ databases">
        <authorList>
            <person name="Audoor S."/>
            <person name="Bilcke G."/>
        </authorList>
    </citation>
    <scope>NUCLEOTIDE SEQUENCE</scope>
</reference>
<evidence type="ECO:0000313" key="3">
    <source>
        <dbReference type="Proteomes" id="UP001295423"/>
    </source>
</evidence>
<keyword evidence="1" id="KW-1133">Transmembrane helix</keyword>
<keyword evidence="1" id="KW-0812">Transmembrane</keyword>
<dbReference type="AlphaFoldDB" id="A0AAD2FI27"/>
<dbReference type="EMBL" id="CAKOGP040000890">
    <property type="protein sequence ID" value="CAJ1940346.1"/>
    <property type="molecule type" value="Genomic_DNA"/>
</dbReference>
<keyword evidence="1" id="KW-0472">Membrane</keyword>
<feature type="transmembrane region" description="Helical" evidence="1">
    <location>
        <begin position="215"/>
        <end position="236"/>
    </location>
</feature>
<organism evidence="2 3">
    <name type="scientific">Cylindrotheca closterium</name>
    <dbReference type="NCBI Taxonomy" id="2856"/>
    <lineage>
        <taxon>Eukaryota</taxon>
        <taxon>Sar</taxon>
        <taxon>Stramenopiles</taxon>
        <taxon>Ochrophyta</taxon>
        <taxon>Bacillariophyta</taxon>
        <taxon>Bacillariophyceae</taxon>
        <taxon>Bacillariophycidae</taxon>
        <taxon>Bacillariales</taxon>
        <taxon>Bacillariaceae</taxon>
        <taxon>Cylindrotheca</taxon>
    </lineage>
</organism>
<feature type="transmembrane region" description="Helical" evidence="1">
    <location>
        <begin position="93"/>
        <end position="112"/>
    </location>
</feature>
<dbReference type="Proteomes" id="UP001295423">
    <property type="component" value="Unassembled WGS sequence"/>
</dbReference>
<evidence type="ECO:0000313" key="2">
    <source>
        <dbReference type="EMBL" id="CAJ1940346.1"/>
    </source>
</evidence>
<comment type="caution">
    <text evidence="2">The sequence shown here is derived from an EMBL/GenBank/DDBJ whole genome shotgun (WGS) entry which is preliminary data.</text>
</comment>
<accession>A0AAD2FI27</accession>
<gene>
    <name evidence="2" type="ORF">CYCCA115_LOCUS6996</name>
</gene>
<name>A0AAD2FI27_9STRA</name>
<evidence type="ECO:0000256" key="1">
    <source>
        <dbReference type="SAM" id="Phobius"/>
    </source>
</evidence>
<feature type="transmembrane region" description="Helical" evidence="1">
    <location>
        <begin position="159"/>
        <end position="180"/>
    </location>
</feature>